<organism evidence="3 4">
    <name type="scientific">Neptunitalea lumnitzerae</name>
    <dbReference type="NCBI Taxonomy" id="2965509"/>
    <lineage>
        <taxon>Bacteria</taxon>
        <taxon>Pseudomonadati</taxon>
        <taxon>Bacteroidota</taxon>
        <taxon>Flavobacteriia</taxon>
        <taxon>Flavobacteriales</taxon>
        <taxon>Flavobacteriaceae</taxon>
        <taxon>Neptunitalea</taxon>
    </lineage>
</organism>
<dbReference type="Gene3D" id="3.40.710.10">
    <property type="entry name" value="DD-peptidase/beta-lactamase superfamily"/>
    <property type="match status" value="1"/>
</dbReference>
<proteinExistence type="predicted"/>
<dbReference type="EMBL" id="BRVO01000003">
    <property type="protein sequence ID" value="GLB50099.1"/>
    <property type="molecule type" value="Genomic_DNA"/>
</dbReference>
<dbReference type="InterPro" id="IPR001466">
    <property type="entry name" value="Beta-lactam-related"/>
</dbReference>
<dbReference type="InterPro" id="IPR050491">
    <property type="entry name" value="AmpC-like"/>
</dbReference>
<dbReference type="PANTHER" id="PTHR46825">
    <property type="entry name" value="D-ALANYL-D-ALANINE-CARBOXYPEPTIDASE/ENDOPEPTIDASE AMPH"/>
    <property type="match status" value="1"/>
</dbReference>
<comment type="caution">
    <text evidence="3">The sequence shown here is derived from an EMBL/GenBank/DDBJ whole genome shotgun (WGS) entry which is preliminary data.</text>
</comment>
<feature type="signal peptide" evidence="1">
    <location>
        <begin position="1"/>
        <end position="19"/>
    </location>
</feature>
<evidence type="ECO:0000256" key="1">
    <source>
        <dbReference type="SAM" id="SignalP"/>
    </source>
</evidence>
<keyword evidence="1" id="KW-0732">Signal</keyword>
<evidence type="ECO:0000259" key="2">
    <source>
        <dbReference type="Pfam" id="PF00144"/>
    </source>
</evidence>
<feature type="chain" id="PRO_5047204503" description="Beta-lactamase-related domain-containing protein" evidence="1">
    <location>
        <begin position="20"/>
        <end position="439"/>
    </location>
</feature>
<dbReference type="Proteomes" id="UP001143543">
    <property type="component" value="Unassembled WGS sequence"/>
</dbReference>
<dbReference type="InterPro" id="IPR012338">
    <property type="entry name" value="Beta-lactam/transpept-like"/>
</dbReference>
<name>A0ABQ5ML31_9FLAO</name>
<feature type="domain" description="Beta-lactamase-related" evidence="2">
    <location>
        <begin position="63"/>
        <end position="332"/>
    </location>
</feature>
<gene>
    <name evidence="3" type="ORF">Y10_24670</name>
</gene>
<dbReference type="SUPFAM" id="SSF56601">
    <property type="entry name" value="beta-lactamase/transpeptidase-like"/>
    <property type="match status" value="1"/>
</dbReference>
<dbReference type="PANTHER" id="PTHR46825:SF9">
    <property type="entry name" value="BETA-LACTAMASE-RELATED DOMAIN-CONTAINING PROTEIN"/>
    <property type="match status" value="1"/>
</dbReference>
<accession>A0ABQ5ML31</accession>
<dbReference type="RefSeq" id="WP_281765735.1">
    <property type="nucleotide sequence ID" value="NZ_BRVO01000003.1"/>
</dbReference>
<dbReference type="Pfam" id="PF00144">
    <property type="entry name" value="Beta-lactamase"/>
    <property type="match status" value="1"/>
</dbReference>
<protein>
    <recommendedName>
        <fullName evidence="2">Beta-lactamase-related domain-containing protein</fullName>
    </recommendedName>
</protein>
<evidence type="ECO:0000313" key="3">
    <source>
        <dbReference type="EMBL" id="GLB50099.1"/>
    </source>
</evidence>
<keyword evidence="4" id="KW-1185">Reference proteome</keyword>
<sequence>MKSISATITLLFLSFLTYGQQSALLNELKNKYEPYYQATHIKMGILLKQNDHFLATRLNFDNDRNTVFNIGSATKTFTAILILQEVERGTLKLSDSIGKFLSPIQNISGSLSVEQLLRHETGLAETVGNQEWDAYHIPTDSILRADVLQNVKPQNKKQIGHFVYTNTNYILLGQILEKINDQSYFDLLKNRIFTPCGLKNTYPYVSKSITNLVHPTDELNEQDQYQGINYKFFADYAFAAGSIASNLEDMALFYEHLYKKQTLISQKSLLQMTNFKNGKYGLGLQKLTIDETEYWGHGGNNYGYAFRNFYNPQTGDMILYFINRFRVPMKNSLNKDLKAILNHQSIPKFRTYKTKEFKDFIGEYVLDGLNIKFSIFEKENFIYFQMQHLKVPLVSYEPNVLLDVSSGIKFMKSSENPNQLIWFQNRKKLMAKKTLLNID</sequence>
<reference evidence="3" key="1">
    <citation type="submission" date="2022-07" db="EMBL/GenBank/DDBJ databases">
        <title>Taxonomy of Novel Oxalotrophic and Methylotrophic Bacteria.</title>
        <authorList>
            <person name="Sahin N."/>
            <person name="Tani A."/>
        </authorList>
    </citation>
    <scope>NUCLEOTIDE SEQUENCE</scope>
    <source>
        <strain evidence="3">Y10</strain>
    </source>
</reference>
<evidence type="ECO:0000313" key="4">
    <source>
        <dbReference type="Proteomes" id="UP001143543"/>
    </source>
</evidence>